<reference evidence="1" key="1">
    <citation type="submission" date="2020-05" db="EMBL/GenBank/DDBJ databases">
        <authorList>
            <person name="Chiriac C."/>
            <person name="Salcher M."/>
            <person name="Ghai R."/>
            <person name="Kavagutti S V."/>
        </authorList>
    </citation>
    <scope>NUCLEOTIDE SEQUENCE</scope>
</reference>
<gene>
    <name evidence="1" type="ORF">UFOPK1591_00994</name>
</gene>
<sequence>MCHHDSCGNDLNETAGKSYPNAEVKCVIDDRQPGVKPAKRSPSGLANEHAICPHCENVTHRVVLTLVEFIFNERNRLPARREGLTKLENRARRAGFKTLRLVLLWADHDRGTRHLECAHEVLQRGGLWCAVLPENPQAIVARWACSHNASRHVYGFTQWNGTARRQDVRGARILELTSCRTS</sequence>
<name>A0A6J6DM74_9ZZZZ</name>
<protein>
    <submittedName>
        <fullName evidence="1">Unannotated protein</fullName>
    </submittedName>
</protein>
<accession>A0A6J6DM74</accession>
<evidence type="ECO:0000313" key="1">
    <source>
        <dbReference type="EMBL" id="CAB4565241.1"/>
    </source>
</evidence>
<proteinExistence type="predicted"/>
<dbReference type="EMBL" id="CAEZTD010000076">
    <property type="protein sequence ID" value="CAB4565241.1"/>
    <property type="molecule type" value="Genomic_DNA"/>
</dbReference>
<dbReference type="AlphaFoldDB" id="A0A6J6DM74"/>
<organism evidence="1">
    <name type="scientific">freshwater metagenome</name>
    <dbReference type="NCBI Taxonomy" id="449393"/>
    <lineage>
        <taxon>unclassified sequences</taxon>
        <taxon>metagenomes</taxon>
        <taxon>ecological metagenomes</taxon>
    </lineage>
</organism>